<evidence type="ECO:0000256" key="3">
    <source>
        <dbReference type="ARBA" id="ARBA00022614"/>
    </source>
</evidence>
<dbReference type="SUPFAM" id="SSF52058">
    <property type="entry name" value="L domain-like"/>
    <property type="match status" value="1"/>
</dbReference>
<evidence type="ECO:0000256" key="6">
    <source>
        <dbReference type="ARBA" id="ARBA00022737"/>
    </source>
</evidence>
<dbReference type="Pfam" id="PF00560">
    <property type="entry name" value="LRR_1"/>
    <property type="match status" value="1"/>
</dbReference>
<comment type="subcellular location">
    <subcellularLocation>
        <location evidence="1">Cell membrane</location>
    </subcellularLocation>
</comment>
<feature type="domain" description="LRRCT" evidence="10">
    <location>
        <begin position="412"/>
        <end position="459"/>
    </location>
</feature>
<organism evidence="13">
    <name type="scientific">Clastoptera arizonana</name>
    <name type="common">Arizona spittle bug</name>
    <dbReference type="NCBI Taxonomy" id="38151"/>
    <lineage>
        <taxon>Eukaryota</taxon>
        <taxon>Metazoa</taxon>
        <taxon>Ecdysozoa</taxon>
        <taxon>Arthropoda</taxon>
        <taxon>Hexapoda</taxon>
        <taxon>Insecta</taxon>
        <taxon>Pterygota</taxon>
        <taxon>Neoptera</taxon>
        <taxon>Paraneoptera</taxon>
        <taxon>Hemiptera</taxon>
        <taxon>Auchenorrhyncha</taxon>
        <taxon>Cercopoidea</taxon>
        <taxon>Clastopteridae</taxon>
        <taxon>Clastoptera</taxon>
    </lineage>
</organism>
<evidence type="ECO:0000256" key="9">
    <source>
        <dbReference type="SAM" id="Phobius"/>
    </source>
</evidence>
<dbReference type="PROSITE" id="PS51450">
    <property type="entry name" value="LRR"/>
    <property type="match status" value="3"/>
</dbReference>
<evidence type="ECO:0000256" key="5">
    <source>
        <dbReference type="ARBA" id="ARBA00022729"/>
    </source>
</evidence>
<dbReference type="EMBL" id="GEDC01025799">
    <property type="protein sequence ID" value="JAS11499.1"/>
    <property type="molecule type" value="Transcribed_RNA"/>
</dbReference>
<dbReference type="PANTHER" id="PTHR24366:SF168">
    <property type="entry name" value="GH22922P-RELATED"/>
    <property type="match status" value="1"/>
</dbReference>
<dbReference type="EMBL" id="GEDC01004068">
    <property type="protein sequence ID" value="JAS33230.1"/>
    <property type="molecule type" value="Transcribed_RNA"/>
</dbReference>
<evidence type="ECO:0000313" key="13">
    <source>
        <dbReference type="EMBL" id="JAS37050.1"/>
    </source>
</evidence>
<evidence type="ECO:0000256" key="1">
    <source>
        <dbReference type="ARBA" id="ARBA00004236"/>
    </source>
</evidence>
<evidence type="ECO:0000256" key="4">
    <source>
        <dbReference type="ARBA" id="ARBA00022692"/>
    </source>
</evidence>
<evidence type="ECO:0000256" key="7">
    <source>
        <dbReference type="ARBA" id="ARBA00022989"/>
    </source>
</evidence>
<proteinExistence type="predicted"/>
<evidence type="ECO:0000313" key="11">
    <source>
        <dbReference type="EMBL" id="JAS11499.1"/>
    </source>
</evidence>
<keyword evidence="5" id="KW-0732">Signal</keyword>
<dbReference type="InterPro" id="IPR003591">
    <property type="entry name" value="Leu-rich_rpt_typical-subtyp"/>
</dbReference>
<dbReference type="Pfam" id="PF13855">
    <property type="entry name" value="LRR_8"/>
    <property type="match status" value="3"/>
</dbReference>
<dbReference type="SMART" id="SM00364">
    <property type="entry name" value="LRR_BAC"/>
    <property type="match status" value="4"/>
</dbReference>
<keyword evidence="8 9" id="KW-0472">Membrane</keyword>
<dbReference type="SMART" id="SM00369">
    <property type="entry name" value="LRR_TYP"/>
    <property type="match status" value="10"/>
</dbReference>
<dbReference type="FunFam" id="3.80.10.10:FF:000611">
    <property type="entry name" value="Capricious, isoform E"/>
    <property type="match status" value="1"/>
</dbReference>
<accession>A0A1B6EGN5</accession>
<dbReference type="SMART" id="SM00082">
    <property type="entry name" value="LRRCT"/>
    <property type="match status" value="1"/>
</dbReference>
<keyword evidence="6" id="KW-0677">Repeat</keyword>
<dbReference type="InterPro" id="IPR032675">
    <property type="entry name" value="LRR_dom_sf"/>
</dbReference>
<dbReference type="InterPro" id="IPR000483">
    <property type="entry name" value="Cys-rich_flank_reg_C"/>
</dbReference>
<dbReference type="Gene3D" id="3.80.10.10">
    <property type="entry name" value="Ribonuclease Inhibitor"/>
    <property type="match status" value="3"/>
</dbReference>
<keyword evidence="4 9" id="KW-0812">Transmembrane</keyword>
<dbReference type="AlphaFoldDB" id="A0A1B6EGN5"/>
<dbReference type="SMART" id="SM00365">
    <property type="entry name" value="LRR_SD22"/>
    <property type="match status" value="5"/>
</dbReference>
<keyword evidence="2" id="KW-1003">Cell membrane</keyword>
<evidence type="ECO:0000256" key="8">
    <source>
        <dbReference type="ARBA" id="ARBA00023136"/>
    </source>
</evidence>
<keyword evidence="7 9" id="KW-1133">Transmembrane helix</keyword>
<dbReference type="GO" id="GO:0005886">
    <property type="term" value="C:plasma membrane"/>
    <property type="evidence" value="ECO:0007669"/>
    <property type="project" value="UniProtKB-SubCell"/>
</dbReference>
<dbReference type="EMBL" id="GEDC01000248">
    <property type="protein sequence ID" value="JAS37050.1"/>
    <property type="molecule type" value="Transcribed_RNA"/>
</dbReference>
<name>A0A1B6EGN5_9HEMI</name>
<evidence type="ECO:0000313" key="12">
    <source>
        <dbReference type="EMBL" id="JAS33230.1"/>
    </source>
</evidence>
<dbReference type="PANTHER" id="PTHR24366">
    <property type="entry name" value="IG(IMMUNOGLOBULIN) AND LRR(LEUCINE RICH REPEAT) DOMAINS"/>
    <property type="match status" value="1"/>
</dbReference>
<evidence type="ECO:0000259" key="10">
    <source>
        <dbReference type="SMART" id="SM00082"/>
    </source>
</evidence>
<reference evidence="13" key="1">
    <citation type="submission" date="2015-12" db="EMBL/GenBank/DDBJ databases">
        <title>De novo transcriptome assembly of four potential Pierce s Disease insect vectors from Arizona vineyards.</title>
        <authorList>
            <person name="Tassone E.E."/>
        </authorList>
    </citation>
    <scope>NUCLEOTIDE SEQUENCE</scope>
</reference>
<protein>
    <recommendedName>
        <fullName evidence="10">LRRCT domain-containing protein</fullName>
    </recommendedName>
</protein>
<feature type="transmembrane region" description="Helical" evidence="9">
    <location>
        <begin position="467"/>
        <end position="488"/>
    </location>
</feature>
<dbReference type="InterPro" id="IPR001611">
    <property type="entry name" value="Leu-rich_rpt"/>
</dbReference>
<gene>
    <name evidence="13" type="ORF">g.28009</name>
    <name evidence="11" type="ORF">g.28011</name>
    <name evidence="12" type="ORF">g.28023</name>
</gene>
<sequence length="539" mass="60196">MMKLQNLGVKERYAITEELPRIPLAVPGFRKVKLARKDISRMLSVFVIFVLVSTATAHAFCPVGCQCDEENLVVACIEANLDVIPIALNPAIQRLVLKYNRIKTVDAALQFYSGLQYLDLSYNHLVNIPQTGFDAQKDLVELHLNHNKISSVTNRTFNYLNKLKVLSLRGNFLEDLPDRLFSALQNLEELDLGKNRITRIDSAAFSGLPNLRVLYLDDNMLRNVPTTSFPYLGGLAELHVGLNQFTTLNDDTFKGLNKLSILDVSAAGLSNIADNAFRGLATLRSLVLTSNKLVLIPTKQLSALSRLEDLFIGQNEFSVVEVNAFKGLSNLRHVDISGASNLEKIMKGAFTENLNIDTLTFSSNKKLRSIEDGALAGLPNLRHLTLRDNSFTTFPESLVAWPELRKLDLSDNPIDCACNLLWLKELLLQRNTSHILCASPAPLKNRSLKVLSPDDLGCSLHDTQKQAIIGAICATAVFLAALIGLMLYRYRQAMHNVFKDMKWNKPKIIGKEQEYQKASSDDDFRNAQHTLKHVPVTEL</sequence>
<dbReference type="FunFam" id="3.80.10.10:FF:001438">
    <property type="entry name" value="Uncharacterized protein"/>
    <property type="match status" value="1"/>
</dbReference>
<keyword evidence="3" id="KW-0433">Leucine-rich repeat</keyword>
<evidence type="ECO:0000256" key="2">
    <source>
        <dbReference type="ARBA" id="ARBA00022475"/>
    </source>
</evidence>